<keyword evidence="6" id="KW-1185">Reference proteome</keyword>
<dbReference type="Pfam" id="PF01750">
    <property type="entry name" value="HycI"/>
    <property type="match status" value="1"/>
</dbReference>
<keyword evidence="3" id="KW-0064">Aspartyl protease</keyword>
<protein>
    <submittedName>
        <fullName evidence="5">Hydrogenase maturation protease</fullName>
    </submittedName>
</protein>
<organism evidence="5 6">
    <name type="scientific">Zoogloea oleivorans</name>
    <dbReference type="NCBI Taxonomy" id="1552750"/>
    <lineage>
        <taxon>Bacteria</taxon>
        <taxon>Pseudomonadati</taxon>
        <taxon>Pseudomonadota</taxon>
        <taxon>Betaproteobacteria</taxon>
        <taxon>Rhodocyclales</taxon>
        <taxon>Zoogloeaceae</taxon>
        <taxon>Zoogloea</taxon>
    </lineage>
</organism>
<evidence type="ECO:0000313" key="6">
    <source>
        <dbReference type="Proteomes" id="UP000389128"/>
    </source>
</evidence>
<evidence type="ECO:0000256" key="4">
    <source>
        <dbReference type="ARBA" id="ARBA00022801"/>
    </source>
</evidence>
<dbReference type="NCBIfam" id="TIGR00072">
    <property type="entry name" value="hydrog_prot"/>
    <property type="match status" value="1"/>
</dbReference>
<keyword evidence="4" id="KW-0378">Hydrolase</keyword>
<dbReference type="InterPro" id="IPR023430">
    <property type="entry name" value="Pept_HybD-like_dom_sf"/>
</dbReference>
<accession>A0A6C2D666</accession>
<proteinExistence type="inferred from homology"/>
<gene>
    <name evidence="5" type="ORF">ETQ85_02315</name>
</gene>
<keyword evidence="2 5" id="KW-0645">Protease</keyword>
<dbReference type="PANTHER" id="PTHR30302">
    <property type="entry name" value="HYDROGENASE 1 MATURATION PROTEASE"/>
    <property type="match status" value="1"/>
</dbReference>
<dbReference type="GO" id="GO:0016485">
    <property type="term" value="P:protein processing"/>
    <property type="evidence" value="ECO:0007669"/>
    <property type="project" value="TreeGrafter"/>
</dbReference>
<dbReference type="AlphaFoldDB" id="A0A6C2D666"/>
<dbReference type="RefSeq" id="WP_148577515.1">
    <property type="nucleotide sequence ID" value="NZ_JAVEUW010000011.1"/>
</dbReference>
<comment type="similarity">
    <text evidence="1">Belongs to the peptidase A31 family.</text>
</comment>
<dbReference type="Gene3D" id="3.40.50.1450">
    <property type="entry name" value="HybD-like"/>
    <property type="match status" value="1"/>
</dbReference>
<evidence type="ECO:0000256" key="3">
    <source>
        <dbReference type="ARBA" id="ARBA00022750"/>
    </source>
</evidence>
<dbReference type="EMBL" id="SDKK01000002">
    <property type="protein sequence ID" value="TYC61521.1"/>
    <property type="molecule type" value="Genomic_DNA"/>
</dbReference>
<reference evidence="5 6" key="1">
    <citation type="submission" date="2019-01" db="EMBL/GenBank/DDBJ databases">
        <title>Zoogloea oleivorans genome sequencing and assembly.</title>
        <authorList>
            <person name="Tancsics A."/>
            <person name="Farkas M."/>
            <person name="Kriszt B."/>
            <person name="Maroti G."/>
            <person name="Horvath B."/>
        </authorList>
    </citation>
    <scope>NUCLEOTIDE SEQUENCE [LARGE SCALE GENOMIC DNA]</scope>
    <source>
        <strain evidence="5 6">Buc</strain>
    </source>
</reference>
<dbReference type="Proteomes" id="UP000389128">
    <property type="component" value="Unassembled WGS sequence"/>
</dbReference>
<evidence type="ECO:0000256" key="2">
    <source>
        <dbReference type="ARBA" id="ARBA00022670"/>
    </source>
</evidence>
<evidence type="ECO:0000313" key="5">
    <source>
        <dbReference type="EMBL" id="TYC61521.1"/>
    </source>
</evidence>
<dbReference type="CDD" id="cd00518">
    <property type="entry name" value="H2MP"/>
    <property type="match status" value="1"/>
</dbReference>
<dbReference type="GO" id="GO:0008047">
    <property type="term" value="F:enzyme activator activity"/>
    <property type="evidence" value="ECO:0007669"/>
    <property type="project" value="InterPro"/>
</dbReference>
<dbReference type="GO" id="GO:0004190">
    <property type="term" value="F:aspartic-type endopeptidase activity"/>
    <property type="evidence" value="ECO:0007669"/>
    <property type="project" value="UniProtKB-KW"/>
</dbReference>
<dbReference type="PANTHER" id="PTHR30302:SF1">
    <property type="entry name" value="HYDROGENASE 2 MATURATION PROTEASE"/>
    <property type="match status" value="1"/>
</dbReference>
<dbReference type="SUPFAM" id="SSF53163">
    <property type="entry name" value="HybD-like"/>
    <property type="match status" value="1"/>
</dbReference>
<dbReference type="InterPro" id="IPR000671">
    <property type="entry name" value="Peptidase_A31"/>
</dbReference>
<evidence type="ECO:0000256" key="1">
    <source>
        <dbReference type="ARBA" id="ARBA00006814"/>
    </source>
</evidence>
<name>A0A6C2D666_9RHOO</name>
<comment type="caution">
    <text evidence="5">The sequence shown here is derived from an EMBL/GenBank/DDBJ whole genome shotgun (WGS) entry which is preliminary data.</text>
</comment>
<sequence>MASDDIHIICFGNELHGDDGVGPAVHALLATKRLPSGVRLMRADIAGLAAIGCFDGCRRAVVVDALRGFGAPGSVHDLDALLLAEAADTDEAPGGFHGAGVGALLRLLPLALAHLPEIHLIGIEIESTQPFTPGLSHPVAGSIARAARRVMEHLS</sequence>
<dbReference type="OrthoDB" id="9808862at2"/>